<feature type="transmembrane region" description="Helical" evidence="1">
    <location>
        <begin position="20"/>
        <end position="41"/>
    </location>
</feature>
<feature type="transmembrane region" description="Helical" evidence="1">
    <location>
        <begin position="120"/>
        <end position="140"/>
    </location>
</feature>
<dbReference type="RefSeq" id="WP_198128284.1">
    <property type="nucleotide sequence ID" value="NZ_JAECZC010000098.1"/>
</dbReference>
<feature type="transmembrane region" description="Helical" evidence="1">
    <location>
        <begin position="325"/>
        <end position="344"/>
    </location>
</feature>
<evidence type="ECO:0000313" key="3">
    <source>
        <dbReference type="EMBL" id="MBH8566535.1"/>
    </source>
</evidence>
<keyword evidence="4" id="KW-1185">Reference proteome</keyword>
<dbReference type="PANTHER" id="PTHR23028:SF53">
    <property type="entry name" value="ACYL_TRANSF_3 DOMAIN-CONTAINING PROTEIN"/>
    <property type="match status" value="1"/>
</dbReference>
<feature type="transmembrane region" description="Helical" evidence="1">
    <location>
        <begin position="294"/>
        <end position="313"/>
    </location>
</feature>
<feature type="transmembrane region" description="Helical" evidence="1">
    <location>
        <begin position="380"/>
        <end position="406"/>
    </location>
</feature>
<accession>A0A8J7HYF6</accession>
<dbReference type="Pfam" id="PF01757">
    <property type="entry name" value="Acyl_transf_3"/>
    <property type="match status" value="1"/>
</dbReference>
<dbReference type="EMBL" id="JAECZC010000098">
    <property type="protein sequence ID" value="MBH8566535.1"/>
    <property type="molecule type" value="Genomic_DNA"/>
</dbReference>
<keyword evidence="3" id="KW-0808">Transferase</keyword>
<keyword evidence="3" id="KW-0012">Acyltransferase</keyword>
<proteinExistence type="predicted"/>
<sequence length="416" mass="47746">MPISFTKTNPIPFAENYNRLSQTLPAIKGLAILMVVTYHLWQYSKGSPSFFQILAASKEYGFKSLVESLLSTLCLIGEQGVHFFLIASGFGLAASWWQRYQVSKSKSASFSVISFWRRRALRLLPLYWLAHLLALGLVLIKPDYVPYGQEIFAQGGIEVGAAIIASLTTLRNMIFKYYFFLNGAWWYVGLSIQLYLVFPLLIWFGKRWGWSILLFGSLLFSLIYRLLIVFLALDTLTTDILLKGALFPSRLFEFVFGIVVAIALIKWQNLNLVNIKKIPSFYLLIQNLLFERRWLVLPIFLLILGLACHWSSSEIWPILRVPADALIGVGEFCFVFQIMTMLTIPKKWLDVLGNYSYGIFLTHMNIFVGLWTVLNTVISFYWLRLAIVTMITCTLGIIFELCYNWVTKQYLSNKSA</sequence>
<comment type="caution">
    <text evidence="3">The sequence shown here is derived from an EMBL/GenBank/DDBJ whole genome shotgun (WGS) entry which is preliminary data.</text>
</comment>
<organism evidence="3 4">
    <name type="scientific">Amazonocrinis nigriterrae CENA67</name>
    <dbReference type="NCBI Taxonomy" id="2794033"/>
    <lineage>
        <taxon>Bacteria</taxon>
        <taxon>Bacillati</taxon>
        <taxon>Cyanobacteriota</taxon>
        <taxon>Cyanophyceae</taxon>
        <taxon>Nostocales</taxon>
        <taxon>Nostocaceae</taxon>
        <taxon>Amazonocrinis</taxon>
        <taxon>Amazonocrinis nigriterrae</taxon>
    </lineage>
</organism>
<reference evidence="3 4" key="1">
    <citation type="journal article" date="2021" name="Int. J. Syst. Evol. Microbiol.">
        <title>Amazonocrinis nigriterrae gen. nov., sp. nov., Atlanticothrix silvestris gen. nov., sp. nov. and Dendronalium phyllosphericum gen. nov., sp. nov., nostocacean cyanobacteria from Brazilian environments.</title>
        <authorList>
            <person name="Alvarenga D.O."/>
            <person name="Andreote A.P.D."/>
            <person name="Branco L.H.Z."/>
            <person name="Delbaje E."/>
            <person name="Cruz R.B."/>
            <person name="Varani A.M."/>
            <person name="Fiore M.F."/>
        </authorList>
    </citation>
    <scope>NUCLEOTIDE SEQUENCE [LARGE SCALE GENOMIC DNA]</scope>
    <source>
        <strain evidence="3 4">CENA67</strain>
    </source>
</reference>
<feature type="transmembrane region" description="Helical" evidence="1">
    <location>
        <begin position="184"/>
        <end position="205"/>
    </location>
</feature>
<dbReference type="InterPro" id="IPR002656">
    <property type="entry name" value="Acyl_transf_3_dom"/>
</dbReference>
<dbReference type="GO" id="GO:0016020">
    <property type="term" value="C:membrane"/>
    <property type="evidence" value="ECO:0007669"/>
    <property type="project" value="TreeGrafter"/>
</dbReference>
<feature type="transmembrane region" description="Helical" evidence="1">
    <location>
        <begin position="356"/>
        <end position="374"/>
    </location>
</feature>
<keyword evidence="1" id="KW-0472">Membrane</keyword>
<feature type="transmembrane region" description="Helical" evidence="1">
    <location>
        <begin position="253"/>
        <end position="273"/>
    </location>
</feature>
<dbReference type="InterPro" id="IPR050879">
    <property type="entry name" value="Acyltransferase_3"/>
</dbReference>
<evidence type="ECO:0000259" key="2">
    <source>
        <dbReference type="Pfam" id="PF01757"/>
    </source>
</evidence>
<keyword evidence="1" id="KW-1133">Transmembrane helix</keyword>
<evidence type="ECO:0000256" key="1">
    <source>
        <dbReference type="SAM" id="Phobius"/>
    </source>
</evidence>
<dbReference type="AlphaFoldDB" id="A0A8J7HYF6"/>
<dbReference type="GO" id="GO:0000271">
    <property type="term" value="P:polysaccharide biosynthetic process"/>
    <property type="evidence" value="ECO:0007669"/>
    <property type="project" value="TreeGrafter"/>
</dbReference>
<evidence type="ECO:0000313" key="4">
    <source>
        <dbReference type="Proteomes" id="UP000632766"/>
    </source>
</evidence>
<feature type="transmembrane region" description="Helical" evidence="1">
    <location>
        <begin position="212"/>
        <end position="233"/>
    </location>
</feature>
<keyword evidence="1" id="KW-0812">Transmembrane</keyword>
<dbReference type="GO" id="GO:0016747">
    <property type="term" value="F:acyltransferase activity, transferring groups other than amino-acyl groups"/>
    <property type="evidence" value="ECO:0007669"/>
    <property type="project" value="InterPro"/>
</dbReference>
<name>A0A8J7HYF6_9NOST</name>
<feature type="domain" description="Acyltransferase 3" evidence="2">
    <location>
        <begin position="26"/>
        <end position="399"/>
    </location>
</feature>
<gene>
    <name evidence="3" type="ORF">I8748_31020</name>
</gene>
<feature type="transmembrane region" description="Helical" evidence="1">
    <location>
        <begin position="80"/>
        <end position="99"/>
    </location>
</feature>
<protein>
    <submittedName>
        <fullName evidence="3">Acyltransferase</fullName>
    </submittedName>
</protein>
<dbReference type="PANTHER" id="PTHR23028">
    <property type="entry name" value="ACETYLTRANSFERASE"/>
    <property type="match status" value="1"/>
</dbReference>
<dbReference type="Proteomes" id="UP000632766">
    <property type="component" value="Unassembled WGS sequence"/>
</dbReference>